<evidence type="ECO:0000256" key="3">
    <source>
        <dbReference type="ARBA" id="ARBA00022832"/>
    </source>
</evidence>
<evidence type="ECO:0000313" key="8">
    <source>
        <dbReference type="Proteomes" id="UP000237968"/>
    </source>
</evidence>
<dbReference type="Gene3D" id="1.10.12.10">
    <property type="entry name" value="Lyase 2-enoyl-coa Hydratase, Chain A, domain 2"/>
    <property type="match status" value="1"/>
</dbReference>
<dbReference type="EMBL" id="PVNK01000152">
    <property type="protein sequence ID" value="PRP97558.1"/>
    <property type="molecule type" value="Genomic_DNA"/>
</dbReference>
<dbReference type="RefSeq" id="WP_106392608.1">
    <property type="nucleotide sequence ID" value="NZ_PVNK01000152.1"/>
</dbReference>
<dbReference type="InterPro" id="IPR001753">
    <property type="entry name" value="Enoyl-CoA_hydra/iso"/>
</dbReference>
<gene>
    <name evidence="7" type="primary">echA8_2</name>
    <name evidence="7" type="ORF">ENSA5_32510</name>
</gene>
<comment type="pathway">
    <text evidence="1">Lipid metabolism; fatty acid beta-oxidation.</text>
</comment>
<protein>
    <submittedName>
        <fullName evidence="7">Putative enoyl-CoA hydratase echA8</fullName>
        <ecNumber evidence="7">4.2.1.17</ecNumber>
    </submittedName>
</protein>
<keyword evidence="3" id="KW-0276">Fatty acid metabolism</keyword>
<keyword evidence="8" id="KW-1185">Reference proteome</keyword>
<dbReference type="InterPro" id="IPR045002">
    <property type="entry name" value="Ech1-like"/>
</dbReference>
<dbReference type="SUPFAM" id="SSF52096">
    <property type="entry name" value="ClpP/crotonase"/>
    <property type="match status" value="1"/>
</dbReference>
<dbReference type="UniPathway" id="UPA00659"/>
<dbReference type="Proteomes" id="UP000237968">
    <property type="component" value="Unassembled WGS sequence"/>
</dbReference>
<comment type="similarity">
    <text evidence="2 6">Belongs to the enoyl-CoA hydratase/isomerase family.</text>
</comment>
<reference evidence="7 8" key="1">
    <citation type="submission" date="2018-03" db="EMBL/GenBank/DDBJ databases">
        <title>Draft Genome Sequences of the Obligatory Marine Myxobacteria Enhygromyxa salina SWB005.</title>
        <authorList>
            <person name="Poehlein A."/>
            <person name="Moghaddam J.A."/>
            <person name="Harms H."/>
            <person name="Alanjari M."/>
            <person name="Koenig G.M."/>
            <person name="Daniel R."/>
            <person name="Schaeberle T.F."/>
        </authorList>
    </citation>
    <scope>NUCLEOTIDE SEQUENCE [LARGE SCALE GENOMIC DNA]</scope>
    <source>
        <strain evidence="7 8">SWB005</strain>
    </source>
</reference>
<name>A0A2S9XXF9_9BACT</name>
<evidence type="ECO:0000256" key="1">
    <source>
        <dbReference type="ARBA" id="ARBA00005005"/>
    </source>
</evidence>
<dbReference type="InterPro" id="IPR029045">
    <property type="entry name" value="ClpP/crotonase-like_dom_sf"/>
</dbReference>
<dbReference type="Pfam" id="PF00378">
    <property type="entry name" value="ECH_1"/>
    <property type="match status" value="1"/>
</dbReference>
<dbReference type="GO" id="GO:0016853">
    <property type="term" value="F:isomerase activity"/>
    <property type="evidence" value="ECO:0007669"/>
    <property type="project" value="UniProtKB-KW"/>
</dbReference>
<evidence type="ECO:0000313" key="7">
    <source>
        <dbReference type="EMBL" id="PRP97558.1"/>
    </source>
</evidence>
<dbReference type="EC" id="4.2.1.17" evidence="7"/>
<dbReference type="OrthoDB" id="5365311at2"/>
<evidence type="ECO:0000256" key="4">
    <source>
        <dbReference type="ARBA" id="ARBA00023098"/>
    </source>
</evidence>
<dbReference type="PROSITE" id="PS00166">
    <property type="entry name" value="ENOYL_COA_HYDRATASE"/>
    <property type="match status" value="1"/>
</dbReference>
<dbReference type="Gene3D" id="3.90.226.10">
    <property type="entry name" value="2-enoyl-CoA Hydratase, Chain A, domain 1"/>
    <property type="match status" value="1"/>
</dbReference>
<organism evidence="7 8">
    <name type="scientific">Enhygromyxa salina</name>
    <dbReference type="NCBI Taxonomy" id="215803"/>
    <lineage>
        <taxon>Bacteria</taxon>
        <taxon>Pseudomonadati</taxon>
        <taxon>Myxococcota</taxon>
        <taxon>Polyangia</taxon>
        <taxon>Nannocystales</taxon>
        <taxon>Nannocystaceae</taxon>
        <taxon>Enhygromyxa</taxon>
    </lineage>
</organism>
<dbReference type="GO" id="GO:0006635">
    <property type="term" value="P:fatty acid beta-oxidation"/>
    <property type="evidence" value="ECO:0007669"/>
    <property type="project" value="UniProtKB-UniPathway"/>
</dbReference>
<evidence type="ECO:0000256" key="2">
    <source>
        <dbReference type="ARBA" id="ARBA00005254"/>
    </source>
</evidence>
<dbReference type="InterPro" id="IPR018376">
    <property type="entry name" value="Enoyl-CoA_hyd/isom_CS"/>
</dbReference>
<accession>A0A2S9XXF9</accession>
<comment type="caution">
    <text evidence="7">The sequence shown here is derived from an EMBL/GenBank/DDBJ whole genome shotgun (WGS) entry which is preliminary data.</text>
</comment>
<evidence type="ECO:0000256" key="5">
    <source>
        <dbReference type="ARBA" id="ARBA00023235"/>
    </source>
</evidence>
<keyword evidence="5" id="KW-0413">Isomerase</keyword>
<dbReference type="NCBIfam" id="NF005699">
    <property type="entry name" value="PRK07509.1"/>
    <property type="match status" value="1"/>
</dbReference>
<keyword evidence="7" id="KW-0456">Lyase</keyword>
<dbReference type="CDD" id="cd06558">
    <property type="entry name" value="crotonase-like"/>
    <property type="match status" value="1"/>
</dbReference>
<sequence length="267" mass="28823">MSTQDRVTCTIEAGVAEVHLNRPDKHNGLNPAMFDAIVDTGEQLRADPSVRAVILAGEGPSFCAGLDFLAFMAGGEAVQTKLLNWRDDRIGNLAQRLAWVWTEVPAPVIAAVHGACVGGGLQLALAADIRVVHPDAKLAVREIVYGMIPDMSISQTLSRLVRLDVAKELTFTGRDVDGREAAQLGLATRLSEDPLAAARAIAEQIAARSPHAVRAAKQLWNRAPQLGTEAALRLETELQMPLLGSRNQLEAVQARFMKRAPKFEDPT</sequence>
<dbReference type="GO" id="GO:0004300">
    <property type="term" value="F:enoyl-CoA hydratase activity"/>
    <property type="evidence" value="ECO:0007669"/>
    <property type="project" value="UniProtKB-EC"/>
</dbReference>
<evidence type="ECO:0000256" key="6">
    <source>
        <dbReference type="RuleBase" id="RU003707"/>
    </source>
</evidence>
<dbReference type="PANTHER" id="PTHR43149:SF1">
    <property type="entry name" value="DELTA(3,5)-DELTA(2,4)-DIENOYL-COA ISOMERASE, MITOCHONDRIAL"/>
    <property type="match status" value="1"/>
</dbReference>
<dbReference type="InterPro" id="IPR014748">
    <property type="entry name" value="Enoyl-CoA_hydra_C"/>
</dbReference>
<proteinExistence type="inferred from homology"/>
<dbReference type="PANTHER" id="PTHR43149">
    <property type="entry name" value="ENOYL-COA HYDRATASE"/>
    <property type="match status" value="1"/>
</dbReference>
<dbReference type="AlphaFoldDB" id="A0A2S9XXF9"/>
<keyword evidence="4" id="KW-0443">Lipid metabolism</keyword>